<accession>A0ABP6WJJ6</accession>
<dbReference type="Gene3D" id="2.40.50.140">
    <property type="entry name" value="Nucleic acid-binding proteins"/>
    <property type="match status" value="1"/>
</dbReference>
<dbReference type="Pfam" id="PF17878">
    <property type="entry name" value="ssDBP"/>
    <property type="match status" value="1"/>
</dbReference>
<comment type="caution">
    <text evidence="1">The sequence shown here is derived from an EMBL/GenBank/DDBJ whole genome shotgun (WGS) entry which is preliminary data.</text>
</comment>
<dbReference type="Proteomes" id="UP001500795">
    <property type="component" value="Unassembled WGS sequence"/>
</dbReference>
<dbReference type="InterPro" id="IPR040905">
    <property type="entry name" value="SS_DBP_Pseudomonas"/>
</dbReference>
<evidence type="ECO:0000313" key="2">
    <source>
        <dbReference type="Proteomes" id="UP001500795"/>
    </source>
</evidence>
<gene>
    <name evidence="1" type="ORF">GCM10022394_35510</name>
</gene>
<evidence type="ECO:0000313" key="1">
    <source>
        <dbReference type="EMBL" id="GAA3552158.1"/>
    </source>
</evidence>
<name>A0ABP6WJJ6_9GAMM</name>
<proteinExistence type="predicted"/>
<dbReference type="EMBL" id="BAABCX010000010">
    <property type="protein sequence ID" value="GAA3552158.1"/>
    <property type="molecule type" value="Genomic_DNA"/>
</dbReference>
<keyword evidence="2" id="KW-1185">Reference proteome</keyword>
<sequence length="94" mass="10572">MSNKPQLEIQDLELLGPFTSQKGKQYYKQVAYLHVPNRPYPDRALLYTEKPADALRPGFYDLHPEPWIDKFGGISYSSKYIPSSASAPKAVANG</sequence>
<dbReference type="InterPro" id="IPR012340">
    <property type="entry name" value="NA-bd_OB-fold"/>
</dbReference>
<protein>
    <submittedName>
        <fullName evidence="1">Uncharacterized protein</fullName>
    </submittedName>
</protein>
<reference evidence="2" key="1">
    <citation type="journal article" date="2019" name="Int. J. Syst. Evol. Microbiol.">
        <title>The Global Catalogue of Microorganisms (GCM) 10K type strain sequencing project: providing services to taxonomists for standard genome sequencing and annotation.</title>
        <authorList>
            <consortium name="The Broad Institute Genomics Platform"/>
            <consortium name="The Broad Institute Genome Sequencing Center for Infectious Disease"/>
            <person name="Wu L."/>
            <person name="Ma J."/>
        </authorList>
    </citation>
    <scope>NUCLEOTIDE SEQUENCE [LARGE SCALE GENOMIC DNA]</scope>
    <source>
        <strain evidence="2">JCM 17110</strain>
    </source>
</reference>
<organism evidence="1 2">
    <name type="scientific">Zobellella aerophila</name>
    <dbReference type="NCBI Taxonomy" id="870480"/>
    <lineage>
        <taxon>Bacteria</taxon>
        <taxon>Pseudomonadati</taxon>
        <taxon>Pseudomonadota</taxon>
        <taxon>Gammaproteobacteria</taxon>
        <taxon>Aeromonadales</taxon>
        <taxon>Aeromonadaceae</taxon>
        <taxon>Zobellella</taxon>
    </lineage>
</organism>